<proteinExistence type="predicted"/>
<comment type="caution">
    <text evidence="2">The sequence shown here is derived from an EMBL/GenBank/DDBJ whole genome shotgun (WGS) entry which is preliminary data.</text>
</comment>
<dbReference type="Gene3D" id="1.20.1260.140">
    <property type="entry name" value="Alternative oxidase"/>
    <property type="match status" value="1"/>
</dbReference>
<keyword evidence="1" id="KW-1133">Transmembrane helix</keyword>
<dbReference type="EMBL" id="VSSQ01000870">
    <property type="protein sequence ID" value="MPM02452.1"/>
    <property type="molecule type" value="Genomic_DNA"/>
</dbReference>
<reference evidence="2" key="1">
    <citation type="submission" date="2019-08" db="EMBL/GenBank/DDBJ databases">
        <authorList>
            <person name="Kucharzyk K."/>
            <person name="Murdoch R.W."/>
            <person name="Higgins S."/>
            <person name="Loffler F."/>
        </authorList>
    </citation>
    <scope>NUCLEOTIDE SEQUENCE</scope>
</reference>
<feature type="transmembrane region" description="Helical" evidence="1">
    <location>
        <begin position="113"/>
        <end position="130"/>
    </location>
</feature>
<protein>
    <recommendedName>
        <fullName evidence="3">Alternative oxidase</fullName>
    </recommendedName>
</protein>
<organism evidence="2">
    <name type="scientific">bioreactor metagenome</name>
    <dbReference type="NCBI Taxonomy" id="1076179"/>
    <lineage>
        <taxon>unclassified sequences</taxon>
        <taxon>metagenomes</taxon>
        <taxon>ecological metagenomes</taxon>
    </lineage>
</organism>
<keyword evidence="1" id="KW-0472">Membrane</keyword>
<accession>A0A644WFA4</accession>
<name>A0A644WFA4_9ZZZZ</name>
<dbReference type="AlphaFoldDB" id="A0A644WFA4"/>
<evidence type="ECO:0000256" key="1">
    <source>
        <dbReference type="SAM" id="Phobius"/>
    </source>
</evidence>
<evidence type="ECO:0008006" key="3">
    <source>
        <dbReference type="Google" id="ProtNLM"/>
    </source>
</evidence>
<gene>
    <name evidence="2" type="ORF">SDC9_48701</name>
</gene>
<evidence type="ECO:0000313" key="2">
    <source>
        <dbReference type="EMBL" id="MPM02452.1"/>
    </source>
</evidence>
<sequence length="226" mass="27054">MTIDLRKEQLNTLKTPRLNYSFAARIFFFGMDLATGNKNRLAKAKLLEILACIPYREWEIRQYFRLTYKYFNRKKVDWAQDIIAWGRAAQDNEYMHLIVIQEKMREDNMKDPWFLSTPVVFLITTFYIVLSKIVAWTNIKAGFQFNAEFEDHAEIIYAQMVQENPQWEKEPVTNPVVKEYADLDNYADIFRRIGLDERDHRNHSFYYAGMPEKIFNYDGMPDPNHH</sequence>
<keyword evidence="1" id="KW-0812">Transmembrane</keyword>
<dbReference type="InterPro" id="IPR038659">
    <property type="entry name" value="AOX_sf"/>
</dbReference>